<dbReference type="Proteomes" id="UP000030588">
    <property type="component" value="Unassembled WGS sequence"/>
</dbReference>
<proteinExistence type="predicted"/>
<dbReference type="Pfam" id="PF00881">
    <property type="entry name" value="Nitroreductase"/>
    <property type="match status" value="2"/>
</dbReference>
<feature type="domain" description="Nitroreductase" evidence="5">
    <location>
        <begin position="66"/>
        <end position="151"/>
    </location>
</feature>
<dbReference type="PANTHER" id="PTHR23026:SF90">
    <property type="entry name" value="IODOTYROSINE DEIODINASE 1"/>
    <property type="match status" value="1"/>
</dbReference>
<reference evidence="6 7" key="1">
    <citation type="submission" date="2014-10" db="EMBL/GenBank/DDBJ databases">
        <title>Draft genome of phytase producing Bacillus ginsengihumi strain M2.11.</title>
        <authorList>
            <person name="Toymentseva A."/>
            <person name="Boulygina E.A."/>
            <person name="Kazakov S.V."/>
            <person name="Kayumov I."/>
            <person name="Suleimanova A.D."/>
            <person name="Mardanova A.M."/>
            <person name="Maria S.N."/>
            <person name="Sergey M.Y."/>
            <person name="Sharipova M.R."/>
        </authorList>
    </citation>
    <scope>NUCLEOTIDE SEQUENCE [LARGE SCALE GENOMIC DNA]</scope>
    <source>
        <strain evidence="6 7">M2.11</strain>
    </source>
</reference>
<dbReference type="Gene3D" id="3.40.109.10">
    <property type="entry name" value="NADH Oxidase"/>
    <property type="match status" value="1"/>
</dbReference>
<evidence type="ECO:0000256" key="4">
    <source>
        <dbReference type="SAM" id="MobiDB-lite"/>
    </source>
</evidence>
<dbReference type="GO" id="GO:0016491">
    <property type="term" value="F:oxidoreductase activity"/>
    <property type="evidence" value="ECO:0007669"/>
    <property type="project" value="UniProtKB-KW"/>
</dbReference>
<sequence length="177" mass="20037">MNVKETIRQRREITHYLEKPISEEELQQLLNAGYLSPTGNNLPPREFVLITNRAMLEHLALSTPFVPWLAEAQTAIVITGRPSVSKYWLQDASIACGFVWLQATDLGIGCAFGAIYNAEDQAEAEKREDYVRVALHIPDDRRIVAILGFGYPAEMPPAKKQIQKESSIHVEKFEEKE</sequence>
<dbReference type="STRING" id="363870.NG54_02040"/>
<gene>
    <name evidence="6" type="ORF">NG54_02040</name>
</gene>
<feature type="compositionally biased region" description="Basic and acidic residues" evidence="4">
    <location>
        <begin position="162"/>
        <end position="177"/>
    </location>
</feature>
<evidence type="ECO:0000256" key="1">
    <source>
        <dbReference type="ARBA" id="ARBA00022630"/>
    </source>
</evidence>
<organism evidence="6 7">
    <name type="scientific">Heyndrickxia ginsengihumi</name>
    <dbReference type="NCBI Taxonomy" id="363870"/>
    <lineage>
        <taxon>Bacteria</taxon>
        <taxon>Bacillati</taxon>
        <taxon>Bacillota</taxon>
        <taxon>Bacilli</taxon>
        <taxon>Bacillales</taxon>
        <taxon>Bacillaceae</taxon>
        <taxon>Heyndrickxia</taxon>
    </lineage>
</organism>
<accession>A0A0A6VEC1</accession>
<dbReference type="AlphaFoldDB" id="A0A0A6VEC1"/>
<evidence type="ECO:0000313" key="7">
    <source>
        <dbReference type="Proteomes" id="UP000030588"/>
    </source>
</evidence>
<dbReference type="InterPro" id="IPR029479">
    <property type="entry name" value="Nitroreductase"/>
</dbReference>
<dbReference type="InterPro" id="IPR050627">
    <property type="entry name" value="Nitroreductase/BluB"/>
</dbReference>
<name>A0A0A6VEC1_9BACI</name>
<dbReference type="CDD" id="cd02151">
    <property type="entry name" value="nitroreductase"/>
    <property type="match status" value="1"/>
</dbReference>
<dbReference type="SUPFAM" id="SSF55469">
    <property type="entry name" value="FMN-dependent nitroreductase-like"/>
    <property type="match status" value="1"/>
</dbReference>
<dbReference type="RefSeq" id="WP_035352814.1">
    <property type="nucleotide sequence ID" value="NZ_JRUN01000003.1"/>
</dbReference>
<feature type="domain" description="Nitroreductase" evidence="5">
    <location>
        <begin position="7"/>
        <end position="58"/>
    </location>
</feature>
<dbReference type="InterPro" id="IPR000415">
    <property type="entry name" value="Nitroreductase-like"/>
</dbReference>
<evidence type="ECO:0000313" key="6">
    <source>
        <dbReference type="EMBL" id="KHD86625.1"/>
    </source>
</evidence>
<keyword evidence="3" id="KW-0560">Oxidoreductase</keyword>
<protein>
    <submittedName>
        <fullName evidence="6">Nitroreductase</fullName>
    </submittedName>
</protein>
<keyword evidence="2" id="KW-0288">FMN</keyword>
<keyword evidence="1" id="KW-0285">Flavoprotein</keyword>
<dbReference type="OrthoDB" id="9804207at2"/>
<dbReference type="EMBL" id="JRUN01000003">
    <property type="protein sequence ID" value="KHD86625.1"/>
    <property type="molecule type" value="Genomic_DNA"/>
</dbReference>
<comment type="caution">
    <text evidence="6">The sequence shown here is derived from an EMBL/GenBank/DDBJ whole genome shotgun (WGS) entry which is preliminary data.</text>
</comment>
<evidence type="ECO:0000256" key="3">
    <source>
        <dbReference type="ARBA" id="ARBA00023002"/>
    </source>
</evidence>
<evidence type="ECO:0000259" key="5">
    <source>
        <dbReference type="Pfam" id="PF00881"/>
    </source>
</evidence>
<dbReference type="PANTHER" id="PTHR23026">
    <property type="entry name" value="NADPH NITROREDUCTASE"/>
    <property type="match status" value="1"/>
</dbReference>
<feature type="region of interest" description="Disordered" evidence="4">
    <location>
        <begin position="158"/>
        <end position="177"/>
    </location>
</feature>
<evidence type="ECO:0000256" key="2">
    <source>
        <dbReference type="ARBA" id="ARBA00022643"/>
    </source>
</evidence>